<dbReference type="PIRSF" id="PIRSF000770">
    <property type="entry name" value="RNA_pol_sigma-SigE/K"/>
    <property type="match status" value="1"/>
</dbReference>
<gene>
    <name evidence="9" type="primary">sigK</name>
    <name evidence="9" type="ORF">ACFFGV_02825</name>
</gene>
<keyword evidence="6 7" id="KW-0804">Transcription</keyword>
<dbReference type="InterPro" id="IPR014209">
    <property type="entry name" value="RNA_pol_sigma-K"/>
</dbReference>
<dbReference type="RefSeq" id="WP_377345051.1">
    <property type="nucleotide sequence ID" value="NZ_JBHLTP010000003.1"/>
</dbReference>
<sequence>MSTLLSALVYLFKETIFFVSYVKNHAFPQPLSPEEEAKCLEDMQNGDEDARNKLIEHNLRLVAHIVKKFENTGEDNEDLISIGTIGLIKGIESFSPGKGTKLATYAARCIENEILMHLRALKKTKKDVSLQDPIGQDKEGNEISLIDILKAENADVVELIQLNMEVEKIQEYLQILDKREKEVIIGRYGLGLKDELTQREIAKKLGISRSYVSRIEKRALMKIFHEFYRKEKQKSSS</sequence>
<dbReference type="SUPFAM" id="SSF88659">
    <property type="entry name" value="Sigma3 and sigma4 domains of RNA polymerase sigma factors"/>
    <property type="match status" value="1"/>
</dbReference>
<reference evidence="9 10" key="1">
    <citation type="submission" date="2024-09" db="EMBL/GenBank/DDBJ databases">
        <authorList>
            <person name="Sun Q."/>
            <person name="Mori K."/>
        </authorList>
    </citation>
    <scope>NUCLEOTIDE SEQUENCE [LARGE SCALE GENOMIC DNA]</scope>
    <source>
        <strain evidence="9 10">NCAIM B.02529</strain>
    </source>
</reference>
<accession>A0ABV6LJP0</accession>
<feature type="domain" description="HTH cro/C1-type" evidence="8">
    <location>
        <begin position="196"/>
        <end position="217"/>
    </location>
</feature>
<dbReference type="InterPro" id="IPR000943">
    <property type="entry name" value="RNA_pol_sigma70"/>
</dbReference>
<comment type="similarity">
    <text evidence="1 7">Belongs to the sigma-70 factor family.</text>
</comment>
<dbReference type="PANTHER" id="PTHR30376">
    <property type="entry name" value="SIGMA FACTOR RPOH HEAT SHOCK RELATED"/>
    <property type="match status" value="1"/>
</dbReference>
<dbReference type="NCBIfam" id="TIGR02846">
    <property type="entry name" value="spore_sigmaK"/>
    <property type="match status" value="1"/>
</dbReference>
<evidence type="ECO:0000259" key="8">
    <source>
        <dbReference type="PROSITE" id="PS50943"/>
    </source>
</evidence>
<dbReference type="Pfam" id="PF04542">
    <property type="entry name" value="Sigma70_r2"/>
    <property type="match status" value="1"/>
</dbReference>
<dbReference type="PRINTS" id="PR00046">
    <property type="entry name" value="SIGMA70FCT"/>
</dbReference>
<dbReference type="CDD" id="cd06171">
    <property type="entry name" value="Sigma70_r4"/>
    <property type="match status" value="1"/>
</dbReference>
<keyword evidence="2" id="KW-0749">Sporulation</keyword>
<dbReference type="InterPro" id="IPR013325">
    <property type="entry name" value="RNA_pol_sigma_r2"/>
</dbReference>
<evidence type="ECO:0000256" key="5">
    <source>
        <dbReference type="ARBA" id="ARBA00023125"/>
    </source>
</evidence>
<dbReference type="PROSITE" id="PS00715">
    <property type="entry name" value="SIGMA70_1"/>
    <property type="match status" value="1"/>
</dbReference>
<evidence type="ECO:0000313" key="10">
    <source>
        <dbReference type="Proteomes" id="UP001589836"/>
    </source>
</evidence>
<proteinExistence type="inferred from homology"/>
<dbReference type="PROSITE" id="PS50943">
    <property type="entry name" value="HTH_CROC1"/>
    <property type="match status" value="1"/>
</dbReference>
<dbReference type="NCBIfam" id="NF004471">
    <property type="entry name" value="PRK05803.1"/>
    <property type="match status" value="1"/>
</dbReference>
<dbReference type="Gene3D" id="1.10.10.10">
    <property type="entry name" value="Winged helix-like DNA-binding domain superfamily/Winged helix DNA-binding domain"/>
    <property type="match status" value="1"/>
</dbReference>
<dbReference type="InterPro" id="IPR007630">
    <property type="entry name" value="RNA_pol_sigma70_r4"/>
</dbReference>
<dbReference type="Gene3D" id="1.20.120.1810">
    <property type="match status" value="1"/>
</dbReference>
<dbReference type="EMBL" id="JBHLTP010000003">
    <property type="protein sequence ID" value="MFC0522524.1"/>
    <property type="molecule type" value="Genomic_DNA"/>
</dbReference>
<dbReference type="Pfam" id="PF04545">
    <property type="entry name" value="Sigma70_r4"/>
    <property type="match status" value="1"/>
</dbReference>
<organism evidence="9 10">
    <name type="scientific">Pontibacillus salicampi</name>
    <dbReference type="NCBI Taxonomy" id="1449801"/>
    <lineage>
        <taxon>Bacteria</taxon>
        <taxon>Bacillati</taxon>
        <taxon>Bacillota</taxon>
        <taxon>Bacilli</taxon>
        <taxon>Bacillales</taxon>
        <taxon>Bacillaceae</taxon>
        <taxon>Pontibacillus</taxon>
    </lineage>
</organism>
<keyword evidence="5 7" id="KW-0238">DNA-binding</keyword>
<comment type="caution">
    <text evidence="9">The sequence shown here is derived from an EMBL/GenBank/DDBJ whole genome shotgun (WGS) entry which is preliminary data.</text>
</comment>
<evidence type="ECO:0000256" key="4">
    <source>
        <dbReference type="ARBA" id="ARBA00023082"/>
    </source>
</evidence>
<dbReference type="InterPro" id="IPR007627">
    <property type="entry name" value="RNA_pol_sigma70_r2"/>
</dbReference>
<keyword evidence="4 7" id="KW-0731">Sigma factor</keyword>
<comment type="function">
    <text evidence="7">Sigma factors are initiation factors that promote the attachment of RNA polymerase to specific initiation sites and are then released.</text>
</comment>
<dbReference type="InterPro" id="IPR001387">
    <property type="entry name" value="Cro/C1-type_HTH"/>
</dbReference>
<evidence type="ECO:0000256" key="7">
    <source>
        <dbReference type="RuleBase" id="RU362124"/>
    </source>
</evidence>
<evidence type="ECO:0000256" key="1">
    <source>
        <dbReference type="ARBA" id="ARBA00007788"/>
    </source>
</evidence>
<dbReference type="NCBIfam" id="TIGR02937">
    <property type="entry name" value="sigma70-ECF"/>
    <property type="match status" value="1"/>
</dbReference>
<evidence type="ECO:0000256" key="6">
    <source>
        <dbReference type="ARBA" id="ARBA00023163"/>
    </source>
</evidence>
<dbReference type="PANTHER" id="PTHR30376:SF3">
    <property type="entry name" value="RNA POLYMERASE SIGMA FACTOR RPOH"/>
    <property type="match status" value="1"/>
</dbReference>
<dbReference type="InterPro" id="IPR050813">
    <property type="entry name" value="Sigma-70_Factor"/>
</dbReference>
<dbReference type="SUPFAM" id="SSF88946">
    <property type="entry name" value="Sigma2 domain of RNA polymerase sigma factors"/>
    <property type="match status" value="1"/>
</dbReference>
<keyword evidence="10" id="KW-1185">Reference proteome</keyword>
<name>A0ABV6LJP0_9BACI</name>
<protein>
    <recommendedName>
        <fullName evidence="7">RNA polymerase sigma factor</fullName>
    </recommendedName>
</protein>
<evidence type="ECO:0000256" key="3">
    <source>
        <dbReference type="ARBA" id="ARBA00023015"/>
    </source>
</evidence>
<dbReference type="Proteomes" id="UP001589836">
    <property type="component" value="Unassembled WGS sequence"/>
</dbReference>
<dbReference type="PROSITE" id="PS00716">
    <property type="entry name" value="SIGMA70_2"/>
    <property type="match status" value="1"/>
</dbReference>
<evidence type="ECO:0000313" key="9">
    <source>
        <dbReference type="EMBL" id="MFC0522524.1"/>
    </source>
</evidence>
<dbReference type="InterPro" id="IPR036388">
    <property type="entry name" value="WH-like_DNA-bd_sf"/>
</dbReference>
<dbReference type="InterPro" id="IPR014284">
    <property type="entry name" value="RNA_pol_sigma-70_dom"/>
</dbReference>
<keyword evidence="3 7" id="KW-0805">Transcription regulation</keyword>
<evidence type="ECO:0000256" key="2">
    <source>
        <dbReference type="ARBA" id="ARBA00022969"/>
    </source>
</evidence>
<dbReference type="InterPro" id="IPR013324">
    <property type="entry name" value="RNA_pol_sigma_r3/r4-like"/>
</dbReference>